<dbReference type="GO" id="GO:0006351">
    <property type="term" value="P:DNA-templated transcription"/>
    <property type="evidence" value="ECO:0007669"/>
    <property type="project" value="InterPro"/>
</dbReference>
<dbReference type="GO" id="GO:0003899">
    <property type="term" value="F:DNA-directed RNA polymerase activity"/>
    <property type="evidence" value="ECO:0007669"/>
    <property type="project" value="InterPro"/>
</dbReference>
<keyword evidence="2" id="KW-0804">Transcription</keyword>
<organism evidence="4">
    <name type="scientific">viral metagenome</name>
    <dbReference type="NCBI Taxonomy" id="1070528"/>
    <lineage>
        <taxon>unclassified sequences</taxon>
        <taxon>metagenomes</taxon>
        <taxon>organismal metagenomes</taxon>
    </lineage>
</organism>
<dbReference type="AlphaFoldDB" id="A0A6C0BA20"/>
<sequence>MAYPILANEDVRDDMLTFTLKNTDVSIANALRRTILGNIRAVVIAKTDCMITVNTTRFNNEILKQRFACLPICLSPNEEEIKTFTLELNKSNSTSATVMVTTEDFKIIENGKPSSKRLFLPDPMTNQYIDILRLRPKMGNVVESIQMTAILSITTGSQTGTANMGNCFYKYTINHEKAEQEWAKKGNDDKHAKKDWDLLDAKRFVIPTSFDFTVESYVTAIYSPTQLIQIACKVIEKELLMFSEHSLQIQPSETTMEKCVDLILHNCDYTIGKTLEYYLFTTKFNIDITYITFLKNHPHDKHGILRIAFKEDQTEETITAMFSEACKESIKYFNVGKELKSK</sequence>
<dbReference type="Pfam" id="PF01193">
    <property type="entry name" value="RNA_pol_L"/>
    <property type="match status" value="1"/>
</dbReference>
<evidence type="ECO:0000256" key="2">
    <source>
        <dbReference type="ARBA" id="ARBA00023163"/>
    </source>
</evidence>
<evidence type="ECO:0000256" key="1">
    <source>
        <dbReference type="ARBA" id="ARBA00022478"/>
    </source>
</evidence>
<name>A0A6C0BA20_9ZZZZ</name>
<dbReference type="GO" id="GO:0000428">
    <property type="term" value="C:DNA-directed RNA polymerase complex"/>
    <property type="evidence" value="ECO:0007669"/>
    <property type="project" value="UniProtKB-KW"/>
</dbReference>
<keyword evidence="1" id="KW-0240">DNA-directed RNA polymerase</keyword>
<reference evidence="4" key="1">
    <citation type="journal article" date="2020" name="Nature">
        <title>Giant virus diversity and host interactions through global metagenomics.</title>
        <authorList>
            <person name="Schulz F."/>
            <person name="Roux S."/>
            <person name="Paez-Espino D."/>
            <person name="Jungbluth S."/>
            <person name="Walsh D.A."/>
            <person name="Denef V.J."/>
            <person name="McMahon K.D."/>
            <person name="Konstantinidis K.T."/>
            <person name="Eloe-Fadrosh E.A."/>
            <person name="Kyrpides N.C."/>
            <person name="Woyke T."/>
        </authorList>
    </citation>
    <scope>NUCLEOTIDE SEQUENCE</scope>
    <source>
        <strain evidence="4">GVMAG-M-3300010158-55</strain>
    </source>
</reference>
<feature type="domain" description="DNA-directed RNA polymerase RpoA/D/Rpb3-type" evidence="3">
    <location>
        <begin position="15"/>
        <end position="245"/>
    </location>
</feature>
<evidence type="ECO:0000313" key="4">
    <source>
        <dbReference type="EMBL" id="QHS88561.1"/>
    </source>
</evidence>
<dbReference type="GO" id="GO:0046983">
    <property type="term" value="F:protein dimerization activity"/>
    <property type="evidence" value="ECO:0007669"/>
    <property type="project" value="InterPro"/>
</dbReference>
<dbReference type="SMART" id="SM00662">
    <property type="entry name" value="RPOLD"/>
    <property type="match status" value="1"/>
</dbReference>
<dbReference type="InterPro" id="IPR011263">
    <property type="entry name" value="DNA-dir_RNA_pol_RpoA/D/Rpb3"/>
</dbReference>
<dbReference type="Gene3D" id="2.170.120.12">
    <property type="entry name" value="DNA-directed RNA polymerase, insert domain"/>
    <property type="match status" value="1"/>
</dbReference>
<dbReference type="InterPro" id="IPR036603">
    <property type="entry name" value="RBP11-like"/>
</dbReference>
<protein>
    <recommendedName>
        <fullName evidence="3">DNA-directed RNA polymerase RpoA/D/Rpb3-type domain-containing protein</fullName>
    </recommendedName>
</protein>
<accession>A0A6C0BA20</accession>
<evidence type="ECO:0000259" key="3">
    <source>
        <dbReference type="SMART" id="SM00662"/>
    </source>
</evidence>
<proteinExistence type="predicted"/>
<dbReference type="InterPro" id="IPR036643">
    <property type="entry name" value="RNApol_insert_sf"/>
</dbReference>
<dbReference type="SUPFAM" id="SSF55257">
    <property type="entry name" value="RBP11-like subunits of RNA polymerase"/>
    <property type="match status" value="2"/>
</dbReference>
<dbReference type="EMBL" id="MN739099">
    <property type="protein sequence ID" value="QHS88561.1"/>
    <property type="molecule type" value="Genomic_DNA"/>
</dbReference>
<dbReference type="PANTHER" id="PTHR11800:SF2">
    <property type="entry name" value="DNA-DIRECTED RNA POLYMERASE II SUBUNIT RPB3"/>
    <property type="match status" value="1"/>
</dbReference>
<dbReference type="PANTHER" id="PTHR11800">
    <property type="entry name" value="DNA-DIRECTED RNA POLYMERASE"/>
    <property type="match status" value="1"/>
</dbReference>
<dbReference type="Gene3D" id="3.30.1360.10">
    <property type="entry name" value="RNA polymerase, RBP11-like subunit"/>
    <property type="match status" value="2"/>
</dbReference>
<dbReference type="InterPro" id="IPR050518">
    <property type="entry name" value="Rpo3/RPB3_RNA_Pol_subunit"/>
</dbReference>